<comment type="caution">
    <text evidence="2">The sequence shown here is derived from an EMBL/GenBank/DDBJ whole genome shotgun (WGS) entry which is preliminary data.</text>
</comment>
<feature type="transmembrane region" description="Helical" evidence="1">
    <location>
        <begin position="6"/>
        <end position="25"/>
    </location>
</feature>
<accession>A0A397EPG2</accession>
<protein>
    <recommendedName>
        <fullName evidence="4">Amino acid permease/ SLC12A domain-containing protein</fullName>
    </recommendedName>
</protein>
<organism evidence="2 3">
    <name type="scientific">Aphanomyces astaci</name>
    <name type="common">Crayfish plague agent</name>
    <dbReference type="NCBI Taxonomy" id="112090"/>
    <lineage>
        <taxon>Eukaryota</taxon>
        <taxon>Sar</taxon>
        <taxon>Stramenopiles</taxon>
        <taxon>Oomycota</taxon>
        <taxon>Saprolegniomycetes</taxon>
        <taxon>Saprolegniales</taxon>
        <taxon>Verrucalvaceae</taxon>
        <taxon>Aphanomyces</taxon>
    </lineage>
</organism>
<evidence type="ECO:0000313" key="3">
    <source>
        <dbReference type="Proteomes" id="UP000266196"/>
    </source>
</evidence>
<evidence type="ECO:0000313" key="2">
    <source>
        <dbReference type="EMBL" id="RHY99505.1"/>
    </source>
</evidence>
<reference evidence="2 3" key="1">
    <citation type="submission" date="2018-08" db="EMBL/GenBank/DDBJ databases">
        <title>Aphanomyces genome sequencing and annotation.</title>
        <authorList>
            <person name="Minardi D."/>
            <person name="Oidtmann B."/>
            <person name="Van Der Giezen M."/>
            <person name="Studholme D.J."/>
        </authorList>
    </citation>
    <scope>NUCLEOTIDE SEQUENCE [LARGE SCALE GENOMIC DNA]</scope>
    <source>
        <strain evidence="2 3">197901</strain>
    </source>
</reference>
<keyword evidence="1" id="KW-0472">Membrane</keyword>
<dbReference type="Proteomes" id="UP000266196">
    <property type="component" value="Unassembled WGS sequence"/>
</dbReference>
<keyword evidence="1" id="KW-0812">Transmembrane</keyword>
<feature type="non-terminal residue" evidence="2">
    <location>
        <position position="1"/>
    </location>
</feature>
<evidence type="ECO:0000256" key="1">
    <source>
        <dbReference type="SAM" id="Phobius"/>
    </source>
</evidence>
<gene>
    <name evidence="2" type="ORF">DYB31_011628</name>
</gene>
<dbReference type="EMBL" id="QUTE01015571">
    <property type="protein sequence ID" value="RHY99505.1"/>
    <property type="molecule type" value="Genomic_DNA"/>
</dbReference>
<evidence type="ECO:0008006" key="4">
    <source>
        <dbReference type="Google" id="ProtNLM"/>
    </source>
</evidence>
<sequence>AGIVLITIFFSCISFSVTSSIMAIYPSTKCYRIAGGNGKLDPVTGGCPIVKSRKG</sequence>
<name>A0A397EPG2_APHAT</name>
<keyword evidence="1" id="KW-1133">Transmembrane helix</keyword>
<proteinExistence type="predicted"/>
<dbReference type="AlphaFoldDB" id="A0A397EPG2"/>